<dbReference type="SMART" id="SM00710">
    <property type="entry name" value="PbH1"/>
    <property type="match status" value="6"/>
</dbReference>
<protein>
    <recommendedName>
        <fullName evidence="2">Right handed beta helix domain-containing protein</fullName>
    </recommendedName>
</protein>
<dbReference type="InterPro" id="IPR012332">
    <property type="entry name" value="Autotransporter_pectin_lyase_C"/>
</dbReference>
<evidence type="ECO:0000313" key="3">
    <source>
        <dbReference type="EMBL" id="CAA9392136.1"/>
    </source>
</evidence>
<sequence>MLDESYARKAARRLLVVAISCLAMVLALVLTTPGPGGQAVAESPGPGLPASASPAWHASVLRARDVPDRDATDDIDRAREAAQDRAALAGSRPGRQDDGVGIDTESELREAWTDARRTRIDLTGDIHLRNCHVGDPIRESPYPMLVDGHGHSLQQTCFEKRLLRQDGTGFLKIQHLQLSRGGSDGPGAAVTSRGEILLVDCRITQNLSEEPGGGVFSMRRVTVRDSVISGNLANDDGGGVYARRGGVQIYDSVVSHNLVDGSGGAVASTGDILVVRSRVDGNTTDGDGGALYADEAGDVTVIDSTIDGSDADGPGGAIFTLDGDVAVLNSTLLGNRADDRGGAISGESDVLIVNSTVARNLAVAHVGGGVWARGNLLVVNSTITDNYAEGQGGGLVAAGGLALFGSTISSNIAPVGANIGAAGQFTSVGSIIGPAFTDAGGGGTRPTRQSCRVYEAVSSGYNLVTDASCALADETDLADFTDPRLAALEDDPVGRMMFPLPDSPALARIPTGACLPLLPAVVPAAQLLGPDADTRVDWTDILSRDQAGTARDRGLACDVGAAQTPASAGKGAGG</sequence>
<proteinExistence type="predicted"/>
<dbReference type="SUPFAM" id="SSF51126">
    <property type="entry name" value="Pectin lyase-like"/>
    <property type="match status" value="1"/>
</dbReference>
<dbReference type="AlphaFoldDB" id="A0A6J4NS35"/>
<dbReference type="InterPro" id="IPR039448">
    <property type="entry name" value="Beta_helix"/>
</dbReference>
<dbReference type="InterPro" id="IPR006626">
    <property type="entry name" value="PbH1"/>
</dbReference>
<dbReference type="EMBL" id="CADCUN010000174">
    <property type="protein sequence ID" value="CAA9392136.1"/>
    <property type="molecule type" value="Genomic_DNA"/>
</dbReference>
<gene>
    <name evidence="3" type="ORF">AVDCRST_MAG60-1607</name>
</gene>
<feature type="region of interest" description="Disordered" evidence="1">
    <location>
        <begin position="82"/>
        <end position="106"/>
    </location>
</feature>
<accession>A0A6J4NS35</accession>
<feature type="domain" description="Right handed beta helix" evidence="2">
    <location>
        <begin position="222"/>
        <end position="396"/>
    </location>
</feature>
<dbReference type="Pfam" id="PF13229">
    <property type="entry name" value="Beta_helix"/>
    <property type="match status" value="1"/>
</dbReference>
<evidence type="ECO:0000259" key="2">
    <source>
        <dbReference type="Pfam" id="PF13229"/>
    </source>
</evidence>
<evidence type="ECO:0000256" key="1">
    <source>
        <dbReference type="SAM" id="MobiDB-lite"/>
    </source>
</evidence>
<reference evidence="3" key="1">
    <citation type="submission" date="2020-02" db="EMBL/GenBank/DDBJ databases">
        <authorList>
            <person name="Meier V. D."/>
        </authorList>
    </citation>
    <scope>NUCLEOTIDE SEQUENCE</scope>
    <source>
        <strain evidence="3">AVDCRST_MAG60</strain>
    </source>
</reference>
<dbReference type="PANTHER" id="PTHR11319">
    <property type="entry name" value="G PROTEIN-COUPLED RECEPTOR-RELATED"/>
    <property type="match status" value="1"/>
</dbReference>
<feature type="compositionally biased region" description="Low complexity" evidence="1">
    <location>
        <begin position="41"/>
        <end position="54"/>
    </location>
</feature>
<dbReference type="Gene3D" id="2.160.20.20">
    <property type="match status" value="1"/>
</dbReference>
<name>A0A6J4NS35_9ACTN</name>
<feature type="region of interest" description="Disordered" evidence="1">
    <location>
        <begin position="35"/>
        <end position="54"/>
    </location>
</feature>
<organism evidence="3">
    <name type="scientific">uncultured Nocardioides sp</name>
    <dbReference type="NCBI Taxonomy" id="198441"/>
    <lineage>
        <taxon>Bacteria</taxon>
        <taxon>Bacillati</taxon>
        <taxon>Actinomycetota</taxon>
        <taxon>Actinomycetes</taxon>
        <taxon>Propionibacteriales</taxon>
        <taxon>Nocardioidaceae</taxon>
        <taxon>Nocardioides</taxon>
        <taxon>environmental samples</taxon>
    </lineage>
</organism>
<dbReference type="PANTHER" id="PTHR11319:SF35">
    <property type="entry name" value="OUTER MEMBRANE PROTEIN PMPC-RELATED"/>
    <property type="match status" value="1"/>
</dbReference>
<dbReference type="InterPro" id="IPR011050">
    <property type="entry name" value="Pectin_lyase_fold/virulence"/>
</dbReference>